<proteinExistence type="predicted"/>
<keyword evidence="3" id="KW-1185">Reference proteome</keyword>
<dbReference type="SUPFAM" id="SSF82866">
    <property type="entry name" value="Multidrug efflux transporter AcrB transmembrane domain"/>
    <property type="match status" value="2"/>
</dbReference>
<feature type="transmembrane region" description="Helical" evidence="1">
    <location>
        <begin position="343"/>
        <end position="363"/>
    </location>
</feature>
<dbReference type="InterPro" id="IPR027463">
    <property type="entry name" value="AcrB_DN_DC_subdom"/>
</dbReference>
<dbReference type="SUPFAM" id="SSF82693">
    <property type="entry name" value="Multidrug efflux transporter AcrB pore domain, PN1, PN2, PC1 and PC2 subdomains"/>
    <property type="match status" value="3"/>
</dbReference>
<dbReference type="PRINTS" id="PR00702">
    <property type="entry name" value="ACRIFLAVINRP"/>
</dbReference>
<sequence length="1055" mass="111069">MQTGPFLTGGKHRNISAWAIRNPVATGVLFLLLALAGLSALPGLRINNTPDLDLPTVTVTVALPGAAPAELETLVTRRVEDAVSRLGDVRHTTSTVADGTSTTVIEFAHGRDVDRAAADVRDRMAQIRPDLPAGAREPLVARVEAAGGAILTYAVTALLKDDEQVSWFVDDTVAKALLSIPGVAQVNRVGGADREIRVELRPDRLLALDITANQVNARLRDLNLNLPGGRATLGGREQAVRTLGSAASVEELRGRSVALPGGRVARLGDIARVTDATGEVRTAALLDGRPVVAFEVMRTRDSSEVQVADQVAAALARLEVEHPGIGIRLIASTVAFVRAGYRAAAEALAVGALLAVLTVWVFLRDWRATAIASLAIPLSLLPTFLVMRWLGFSLNNVTLLGLGLVVGVLVDDAIVEVENIVRHMRANPDANARRAALDGSAEIGLAVVATTAAVLAVFVPVAFMPGIPGQYFRQFGLTVAAAVAFSLVVARLLTPLLCAQLLRPRPGRRTGRGEMGTLGSRYLILLSWCLRHRLATIAAGVAFFGISVALVPLIPRDFVPSADRGRSAVSIELAPGATLADSKAVAREATRILKARPEVASVFASIGTTGSNVVGGPVSGSSTRTGDPRTANLVVMLVPRSERAIGQRAFEAAVRPELERLPGARVRFGAERQSGSRLQVTLAGDNAATLATAARELERQMRSVPQLAGVRSTGSLERPELQIVPRGARAAELGVSVAGIGTTARIATIGDVDQSLARFNLPDRQIPIRVMLDERSRGDLGVLRTLRVEGRDGVSVPLGAVADIRRGAGPARIDRLDRERKATVEAELNGLPLGEAMRLVAELPIIRNLPDGVREKETGDKETMRELFGGFTSALGAGVLLVYLVLVLLFGRLLQPLTILSALPLALGGALAALIITQKPLGVSAVIGILMLTGIVAKNSILLVEYAVLARGERGLSRNAAIAEAALKRARPIVMTTLAMCAGMLHTALGVGADTEFRSPMALVVTGGLITSTMLSLFFVPAAYSCMDQLEGWLTGPLGRGRLTVAAEGSGRPTP</sequence>
<dbReference type="EMBL" id="JACOMF010000096">
    <property type="protein sequence ID" value="MBC4018940.1"/>
    <property type="molecule type" value="Genomic_DNA"/>
</dbReference>
<feature type="transmembrane region" description="Helical" evidence="1">
    <location>
        <begin position="1001"/>
        <end position="1024"/>
    </location>
</feature>
<name>A0A9X0UK96_9PROT</name>
<feature type="transmembrane region" description="Helical" evidence="1">
    <location>
        <begin position="923"/>
        <end position="949"/>
    </location>
</feature>
<dbReference type="GO" id="GO:0042910">
    <property type="term" value="F:xenobiotic transmembrane transporter activity"/>
    <property type="evidence" value="ECO:0007669"/>
    <property type="project" value="TreeGrafter"/>
</dbReference>
<dbReference type="Gene3D" id="3.30.70.1320">
    <property type="entry name" value="Multidrug efflux transporter AcrB pore domain like"/>
    <property type="match status" value="1"/>
</dbReference>
<dbReference type="Gene3D" id="1.20.1640.10">
    <property type="entry name" value="Multidrug efflux transporter AcrB transmembrane domain"/>
    <property type="match status" value="2"/>
</dbReference>
<evidence type="ECO:0000313" key="2">
    <source>
        <dbReference type="EMBL" id="MBC4018940.1"/>
    </source>
</evidence>
<keyword evidence="1" id="KW-1133">Transmembrane helix</keyword>
<evidence type="ECO:0000313" key="3">
    <source>
        <dbReference type="Proteomes" id="UP000600101"/>
    </source>
</evidence>
<reference evidence="2" key="1">
    <citation type="submission" date="2020-08" db="EMBL/GenBank/DDBJ databases">
        <authorList>
            <person name="Hu Y."/>
            <person name="Nguyen S.V."/>
            <person name="Li F."/>
            <person name="Fanning S."/>
        </authorList>
    </citation>
    <scope>NUCLEOTIDE SEQUENCE</scope>
    <source>
        <strain evidence="2">SYSU D8009</strain>
    </source>
</reference>
<feature type="transmembrane region" description="Helical" evidence="1">
    <location>
        <begin position="970"/>
        <end position="989"/>
    </location>
</feature>
<dbReference type="Gene3D" id="3.30.2090.10">
    <property type="entry name" value="Multidrug efflux transporter AcrB TolC docking domain, DN and DC subdomains"/>
    <property type="match status" value="2"/>
</dbReference>
<keyword evidence="1" id="KW-0472">Membrane</keyword>
<dbReference type="Gene3D" id="3.30.70.1430">
    <property type="entry name" value="Multidrug efflux transporter AcrB pore domain"/>
    <property type="match status" value="2"/>
</dbReference>
<feature type="transmembrane region" description="Helical" evidence="1">
    <location>
        <begin position="443"/>
        <end position="463"/>
    </location>
</feature>
<dbReference type="PANTHER" id="PTHR32063">
    <property type="match status" value="1"/>
</dbReference>
<feature type="transmembrane region" description="Helical" evidence="1">
    <location>
        <begin position="534"/>
        <end position="554"/>
    </location>
</feature>
<keyword evidence="1" id="KW-0812">Transmembrane</keyword>
<dbReference type="Gene3D" id="3.30.70.1440">
    <property type="entry name" value="Multidrug efflux transporter AcrB pore domain"/>
    <property type="match status" value="1"/>
</dbReference>
<feature type="transmembrane region" description="Helical" evidence="1">
    <location>
        <begin position="397"/>
        <end position="415"/>
    </location>
</feature>
<dbReference type="Pfam" id="PF00873">
    <property type="entry name" value="ACR_tran"/>
    <property type="match status" value="1"/>
</dbReference>
<gene>
    <name evidence="2" type="ORF">H7965_27200</name>
</gene>
<protein>
    <submittedName>
        <fullName evidence="2">Efflux RND transporter permease subunit</fullName>
    </submittedName>
</protein>
<dbReference type="Proteomes" id="UP000600101">
    <property type="component" value="Unassembled WGS sequence"/>
</dbReference>
<organism evidence="2 3">
    <name type="scientific">Siccirubricoccus deserti</name>
    <dbReference type="NCBI Taxonomy" id="2013562"/>
    <lineage>
        <taxon>Bacteria</taxon>
        <taxon>Pseudomonadati</taxon>
        <taxon>Pseudomonadota</taxon>
        <taxon>Alphaproteobacteria</taxon>
        <taxon>Acetobacterales</taxon>
        <taxon>Roseomonadaceae</taxon>
        <taxon>Siccirubricoccus</taxon>
    </lineage>
</organism>
<feature type="transmembrane region" description="Helical" evidence="1">
    <location>
        <begin position="370"/>
        <end position="391"/>
    </location>
</feature>
<evidence type="ECO:0000256" key="1">
    <source>
        <dbReference type="SAM" id="Phobius"/>
    </source>
</evidence>
<dbReference type="RefSeq" id="WP_186773680.1">
    <property type="nucleotide sequence ID" value="NZ_JACOMF010000096.1"/>
</dbReference>
<feature type="transmembrane region" description="Helical" evidence="1">
    <location>
        <begin position="897"/>
        <end position="917"/>
    </location>
</feature>
<dbReference type="SUPFAM" id="SSF82714">
    <property type="entry name" value="Multidrug efflux transporter AcrB TolC docking domain, DN and DC subdomains"/>
    <property type="match status" value="2"/>
</dbReference>
<dbReference type="AlphaFoldDB" id="A0A9X0UK96"/>
<accession>A0A9X0UK96</accession>
<feature type="transmembrane region" description="Helical" evidence="1">
    <location>
        <begin position="867"/>
        <end position="890"/>
    </location>
</feature>
<dbReference type="PANTHER" id="PTHR32063:SF77">
    <property type="entry name" value="ACR FAMILY TRANSPORT PROTEIN"/>
    <property type="match status" value="1"/>
</dbReference>
<dbReference type="InterPro" id="IPR001036">
    <property type="entry name" value="Acrflvin-R"/>
</dbReference>
<feature type="transmembrane region" description="Helical" evidence="1">
    <location>
        <begin position="475"/>
        <end position="502"/>
    </location>
</feature>
<dbReference type="GO" id="GO:0005886">
    <property type="term" value="C:plasma membrane"/>
    <property type="evidence" value="ECO:0007669"/>
    <property type="project" value="TreeGrafter"/>
</dbReference>
<comment type="caution">
    <text evidence="2">The sequence shown here is derived from an EMBL/GenBank/DDBJ whole genome shotgun (WGS) entry which is preliminary data.</text>
</comment>